<dbReference type="PANTHER" id="PTHR11953">
    <property type="entry name" value="EXOSOME COMPLEX COMPONENT"/>
    <property type="match status" value="1"/>
</dbReference>
<feature type="domain" description="Exoribonuclease phosphorolytic" evidence="8">
    <location>
        <begin position="179"/>
        <end position="244"/>
    </location>
</feature>
<dbReference type="InterPro" id="IPR020568">
    <property type="entry name" value="Ribosomal_Su5_D2-typ_SF"/>
</dbReference>
<dbReference type="InterPro" id="IPR036345">
    <property type="entry name" value="ExoRNase_PH_dom2_sf"/>
</dbReference>
<dbReference type="InterPro" id="IPR015847">
    <property type="entry name" value="ExoRNase_PH_dom2"/>
</dbReference>
<dbReference type="InterPro" id="IPR050080">
    <property type="entry name" value="RNase_PH"/>
</dbReference>
<sequence length="260" mass="27802">MPYCVIGLGAPQESILSDSSFTRPSGRAAQQLRDVQIQAHFSRHAEGSVLIRMGDTHVLCNASVLERVPPFLKGQGSGWVTAEYGMLPRSTHTRSDREAARGKQSGRTQEIQRLIGRSLRAVFDLSALGERTLHLDCDVLQADGGTRCASITGAWVAAALAVRRLQTQGLLAANPLKGQVAAVSVGRVQGLGLLDLDYPEDSACDADMNIVMTDAGQFVEVQGTAEGQVFSRQQLDELLDLAADGIAQLHGIQQQALESA</sequence>
<comment type="catalytic activity">
    <reaction evidence="6">
        <text>tRNA(n+1) + phosphate = tRNA(n) + a ribonucleoside 5'-diphosphate</text>
        <dbReference type="Rhea" id="RHEA:10628"/>
        <dbReference type="Rhea" id="RHEA-COMP:17343"/>
        <dbReference type="Rhea" id="RHEA-COMP:17344"/>
        <dbReference type="ChEBI" id="CHEBI:43474"/>
        <dbReference type="ChEBI" id="CHEBI:57930"/>
        <dbReference type="ChEBI" id="CHEBI:173114"/>
        <dbReference type="EC" id="2.7.7.56"/>
    </reaction>
</comment>
<evidence type="ECO:0000313" key="9">
    <source>
        <dbReference type="EMBL" id="MCB5363052.1"/>
    </source>
</evidence>
<feature type="binding site" evidence="6">
    <location>
        <begin position="145"/>
        <end position="147"/>
    </location>
    <ligand>
        <name>phosphate</name>
        <dbReference type="ChEBI" id="CHEBI:43474"/>
        <note>substrate</note>
    </ligand>
</feature>
<keyword evidence="3 6" id="KW-0820">tRNA-binding</keyword>
<feature type="binding site" evidence="6">
    <location>
        <position position="107"/>
    </location>
    <ligand>
        <name>phosphate</name>
        <dbReference type="ChEBI" id="CHEBI:43474"/>
        <note>substrate</note>
    </ligand>
</feature>
<dbReference type="Pfam" id="PF01138">
    <property type="entry name" value="RNase_PH"/>
    <property type="match status" value="1"/>
</dbReference>
<dbReference type="InterPro" id="IPR027408">
    <property type="entry name" value="PNPase/RNase_PH_dom_sf"/>
</dbReference>
<comment type="function">
    <text evidence="6">Phosphorolytic 3'-5' exoribonuclease that plays an important role in tRNA 3'-end maturation. Removes nucleotide residues following the 3'-CCA terminus of tRNAs; can also add nucleotides to the ends of RNA molecules by using nucleoside diphosphates as substrates, but this may not be physiologically important. Probably plays a role in initiation of 16S rRNA degradation (leading to ribosome degradation) during starvation.</text>
</comment>
<evidence type="ECO:0000256" key="2">
    <source>
        <dbReference type="ARBA" id="ARBA00022552"/>
    </source>
</evidence>
<protein>
    <recommendedName>
        <fullName evidence="6">Ribonuclease PH</fullName>
        <shortName evidence="6">RNase PH</shortName>
        <ecNumber evidence="6">2.7.7.56</ecNumber>
    </recommendedName>
    <alternativeName>
        <fullName evidence="6">tRNA nucleotidyltransferase</fullName>
    </alternativeName>
</protein>
<evidence type="ECO:0000259" key="7">
    <source>
        <dbReference type="Pfam" id="PF01138"/>
    </source>
</evidence>
<dbReference type="Pfam" id="PF03725">
    <property type="entry name" value="RNase_PH_C"/>
    <property type="match status" value="1"/>
</dbReference>
<comment type="caution">
    <text evidence="9">The sequence shown here is derived from an EMBL/GenBank/DDBJ whole genome shotgun (WGS) entry which is preliminary data.</text>
</comment>
<evidence type="ECO:0000313" key="10">
    <source>
        <dbReference type="Proteomes" id="UP000776983"/>
    </source>
</evidence>
<dbReference type="GO" id="GO:0009022">
    <property type="term" value="F:tRNA nucleotidyltransferase activity"/>
    <property type="evidence" value="ECO:0007669"/>
    <property type="project" value="UniProtKB-EC"/>
</dbReference>
<dbReference type="InterPro" id="IPR002381">
    <property type="entry name" value="RNase_PH_bac-type"/>
</dbReference>
<keyword evidence="6 9" id="KW-0548">Nucleotidyltransferase</keyword>
<reference evidence="9 10" key="1">
    <citation type="submission" date="2020-07" db="EMBL/GenBank/DDBJ databases">
        <title>Pusillimonas sp. nov., isolated from poultry manure in Taiwan.</title>
        <authorList>
            <person name="Lin S.-Y."/>
            <person name="Tang Y.-S."/>
            <person name="Young C.-C."/>
        </authorList>
    </citation>
    <scope>NUCLEOTIDE SEQUENCE [LARGE SCALE GENOMIC DNA]</scope>
    <source>
        <strain evidence="9 10">CC-YST705</strain>
    </source>
</reference>
<gene>
    <name evidence="6 9" type="primary">rph</name>
    <name evidence="9" type="ORF">H0484_04695</name>
</gene>
<dbReference type="Gene3D" id="3.30.230.70">
    <property type="entry name" value="GHMP Kinase, N-terminal domain"/>
    <property type="match status" value="1"/>
</dbReference>
<keyword evidence="4 6" id="KW-0819">tRNA processing</keyword>
<dbReference type="SUPFAM" id="SSF55666">
    <property type="entry name" value="Ribonuclease PH domain 2-like"/>
    <property type="match status" value="1"/>
</dbReference>
<evidence type="ECO:0000256" key="6">
    <source>
        <dbReference type="HAMAP-Rule" id="MF_00564"/>
    </source>
</evidence>
<keyword evidence="10" id="KW-1185">Reference proteome</keyword>
<dbReference type="NCBIfam" id="TIGR01966">
    <property type="entry name" value="RNasePH"/>
    <property type="match status" value="1"/>
</dbReference>
<evidence type="ECO:0000256" key="3">
    <source>
        <dbReference type="ARBA" id="ARBA00022555"/>
    </source>
</evidence>
<feature type="domain" description="Exoribonuclease phosphorolytic" evidence="7">
    <location>
        <begin position="31"/>
        <end position="159"/>
    </location>
</feature>
<evidence type="ECO:0000256" key="1">
    <source>
        <dbReference type="ARBA" id="ARBA00006678"/>
    </source>
</evidence>
<keyword evidence="6 9" id="KW-0808">Transferase</keyword>
<dbReference type="EC" id="2.7.7.56" evidence="6"/>
<dbReference type="InterPro" id="IPR001247">
    <property type="entry name" value="ExoRNase_PH_dom1"/>
</dbReference>
<evidence type="ECO:0000256" key="5">
    <source>
        <dbReference type="ARBA" id="ARBA00022884"/>
    </source>
</evidence>
<evidence type="ECO:0000256" key="4">
    <source>
        <dbReference type="ARBA" id="ARBA00022694"/>
    </source>
</evidence>
<dbReference type="RefSeq" id="WP_226953295.1">
    <property type="nucleotide sequence ID" value="NZ_JACDXW010000002.1"/>
</dbReference>
<comment type="subunit">
    <text evidence="6">Homohexameric ring arranged as a trimer of dimers.</text>
</comment>
<evidence type="ECO:0000259" key="8">
    <source>
        <dbReference type="Pfam" id="PF03725"/>
    </source>
</evidence>
<keyword evidence="2 6" id="KW-0698">rRNA processing</keyword>
<keyword evidence="5" id="KW-0694">RNA-binding</keyword>
<accession>A0ABS8CAJ0</accession>
<dbReference type="PANTHER" id="PTHR11953:SF0">
    <property type="entry name" value="EXOSOME COMPLEX COMPONENT RRP41"/>
    <property type="match status" value="1"/>
</dbReference>
<dbReference type="SUPFAM" id="SSF54211">
    <property type="entry name" value="Ribosomal protein S5 domain 2-like"/>
    <property type="match status" value="1"/>
</dbReference>
<dbReference type="PROSITE" id="PS01277">
    <property type="entry name" value="RIBONUCLEASE_PH"/>
    <property type="match status" value="1"/>
</dbReference>
<organism evidence="9 10">
    <name type="scientific">Mesopusillimonas faecipullorum</name>
    <dbReference type="NCBI Taxonomy" id="2755040"/>
    <lineage>
        <taxon>Bacteria</taxon>
        <taxon>Pseudomonadati</taxon>
        <taxon>Pseudomonadota</taxon>
        <taxon>Betaproteobacteria</taxon>
        <taxon>Burkholderiales</taxon>
        <taxon>Alcaligenaceae</taxon>
        <taxon>Mesopusillimonas</taxon>
    </lineage>
</organism>
<dbReference type="EMBL" id="JACDXW010000002">
    <property type="protein sequence ID" value="MCB5363052.1"/>
    <property type="molecule type" value="Genomic_DNA"/>
</dbReference>
<dbReference type="Proteomes" id="UP000776983">
    <property type="component" value="Unassembled WGS sequence"/>
</dbReference>
<comment type="similarity">
    <text evidence="1 6">Belongs to the RNase PH family.</text>
</comment>
<dbReference type="InterPro" id="IPR018336">
    <property type="entry name" value="RNase_PH_CS"/>
</dbReference>
<name>A0ABS8CAJ0_9BURK</name>
<dbReference type="HAMAP" id="MF_00564">
    <property type="entry name" value="RNase_PH"/>
    <property type="match status" value="1"/>
</dbReference>
<proteinExistence type="inferred from homology"/>
<dbReference type="CDD" id="cd11362">
    <property type="entry name" value="RNase_PH_bact"/>
    <property type="match status" value="1"/>
</dbReference>